<dbReference type="PANTHER" id="PTHR42709:SF11">
    <property type="entry name" value="DEDA FAMILY PROTEIN"/>
    <property type="match status" value="1"/>
</dbReference>
<sequence length="204" mass="22871">MNYLRRLYDWILHWAETKYGVPALFLLAFAESSFFPIPPDVLLIPLALGARSKAIRFALVCSVASIVGGIAGYGIGYFSWWSGAEAYSAVALFFFNHIPGFTEQVFLNIQEKYEIYNFLIVFTAGFTPIPFKIITISAGAFSVNFPMFLLASTVSRSARFFLVALLIRQFGEPITVFIDKYFNVLSIIFTLLLIGGFLVLKTLI</sequence>
<keyword evidence="1" id="KW-0812">Transmembrane</keyword>
<accession>A0A381TDI8</accession>
<dbReference type="AlphaFoldDB" id="A0A381TDI8"/>
<dbReference type="InterPro" id="IPR051311">
    <property type="entry name" value="DedA_domain"/>
</dbReference>
<keyword evidence="1" id="KW-1133">Transmembrane helix</keyword>
<feature type="transmembrane region" description="Helical" evidence="1">
    <location>
        <begin position="57"/>
        <end position="80"/>
    </location>
</feature>
<evidence type="ECO:0008006" key="3">
    <source>
        <dbReference type="Google" id="ProtNLM"/>
    </source>
</evidence>
<reference evidence="2" key="1">
    <citation type="submission" date="2018-05" db="EMBL/GenBank/DDBJ databases">
        <authorList>
            <person name="Lanie J.A."/>
            <person name="Ng W.-L."/>
            <person name="Kazmierczak K.M."/>
            <person name="Andrzejewski T.M."/>
            <person name="Davidsen T.M."/>
            <person name="Wayne K.J."/>
            <person name="Tettelin H."/>
            <person name="Glass J.I."/>
            <person name="Rusch D."/>
            <person name="Podicherti R."/>
            <person name="Tsui H.-C.T."/>
            <person name="Winkler M.E."/>
        </authorList>
    </citation>
    <scope>NUCLEOTIDE SEQUENCE</scope>
</reference>
<feature type="transmembrane region" description="Helical" evidence="1">
    <location>
        <begin position="86"/>
        <end position="106"/>
    </location>
</feature>
<proteinExistence type="predicted"/>
<keyword evidence="1" id="KW-0472">Membrane</keyword>
<gene>
    <name evidence="2" type="ORF">METZ01_LOCUS67059</name>
</gene>
<evidence type="ECO:0000256" key="1">
    <source>
        <dbReference type="SAM" id="Phobius"/>
    </source>
</evidence>
<dbReference type="PANTHER" id="PTHR42709">
    <property type="entry name" value="ALKALINE PHOSPHATASE LIKE PROTEIN"/>
    <property type="match status" value="1"/>
</dbReference>
<dbReference type="GO" id="GO:0005886">
    <property type="term" value="C:plasma membrane"/>
    <property type="evidence" value="ECO:0007669"/>
    <property type="project" value="TreeGrafter"/>
</dbReference>
<dbReference type="EMBL" id="UINC01004422">
    <property type="protein sequence ID" value="SVA14205.1"/>
    <property type="molecule type" value="Genomic_DNA"/>
</dbReference>
<feature type="transmembrane region" description="Helical" evidence="1">
    <location>
        <begin position="180"/>
        <end position="200"/>
    </location>
</feature>
<name>A0A381TDI8_9ZZZZ</name>
<organism evidence="2">
    <name type="scientific">marine metagenome</name>
    <dbReference type="NCBI Taxonomy" id="408172"/>
    <lineage>
        <taxon>unclassified sequences</taxon>
        <taxon>metagenomes</taxon>
        <taxon>ecological metagenomes</taxon>
    </lineage>
</organism>
<evidence type="ECO:0000313" key="2">
    <source>
        <dbReference type="EMBL" id="SVA14205.1"/>
    </source>
</evidence>
<protein>
    <recommendedName>
        <fullName evidence="3">Cytochrome B</fullName>
    </recommendedName>
</protein>
<feature type="transmembrane region" description="Helical" evidence="1">
    <location>
        <begin position="118"/>
        <end position="141"/>
    </location>
</feature>